<proteinExistence type="predicted"/>
<reference evidence="11" key="2">
    <citation type="submission" date="2021-02" db="EMBL/GenBank/DDBJ databases">
        <authorList>
            <person name="Merkel A.Y."/>
        </authorList>
    </citation>
    <scope>NUCLEOTIDE SEQUENCE</scope>
    <source>
        <strain evidence="11">T05b</strain>
    </source>
</reference>
<dbReference type="SUPFAM" id="SSF53756">
    <property type="entry name" value="UDP-Glycosyltransferase/glycogen phosphorylase"/>
    <property type="match status" value="1"/>
</dbReference>
<reference evidence="11" key="1">
    <citation type="submission" date="2021-02" db="EMBL/GenBank/DDBJ databases">
        <title>Sulfurospirillum tamanensis sp. nov.</title>
        <authorList>
            <person name="Frolova A."/>
            <person name="Merkel A."/>
            <person name="Slobodkin A."/>
        </authorList>
    </citation>
    <scope>NUCLEOTIDE SEQUENCE</scope>
    <source>
        <strain evidence="11">T05b</strain>
    </source>
</reference>
<evidence type="ECO:0000256" key="10">
    <source>
        <dbReference type="NCBIfam" id="TIGR00215"/>
    </source>
</evidence>
<comment type="catalytic activity">
    <reaction evidence="9">
        <text>a lipid X + a UDP-2-N,3-O-bis[(3R)-3-hydroxyacyl]-alpha-D-glucosamine = a lipid A disaccharide + UDP + H(+)</text>
        <dbReference type="Rhea" id="RHEA:67828"/>
        <dbReference type="ChEBI" id="CHEBI:15378"/>
        <dbReference type="ChEBI" id="CHEBI:58223"/>
        <dbReference type="ChEBI" id="CHEBI:137748"/>
        <dbReference type="ChEBI" id="CHEBI:176338"/>
        <dbReference type="ChEBI" id="CHEBI:176343"/>
        <dbReference type="EC" id="2.4.1.182"/>
    </reaction>
</comment>
<dbReference type="InterPro" id="IPR003835">
    <property type="entry name" value="Glyco_trans_19"/>
</dbReference>
<dbReference type="GO" id="GO:0008915">
    <property type="term" value="F:lipid-A-disaccharide synthase activity"/>
    <property type="evidence" value="ECO:0007669"/>
    <property type="project" value="UniProtKB-EC"/>
</dbReference>
<dbReference type="Proteomes" id="UP000703590">
    <property type="component" value="Unassembled WGS sequence"/>
</dbReference>
<name>A0ABS2WPH6_9BACT</name>
<dbReference type="NCBIfam" id="TIGR00215">
    <property type="entry name" value="lpxB"/>
    <property type="match status" value="1"/>
</dbReference>
<evidence type="ECO:0000256" key="6">
    <source>
        <dbReference type="ARBA" id="ARBA00022676"/>
    </source>
</evidence>
<evidence type="ECO:0000313" key="11">
    <source>
        <dbReference type="EMBL" id="MBN2963405.1"/>
    </source>
</evidence>
<dbReference type="EMBL" id="JAFHKK010000002">
    <property type="protein sequence ID" value="MBN2963405.1"/>
    <property type="molecule type" value="Genomic_DNA"/>
</dbReference>
<evidence type="ECO:0000256" key="4">
    <source>
        <dbReference type="ARBA" id="ARBA00022516"/>
    </source>
</evidence>
<keyword evidence="7 11" id="KW-0808">Transferase</keyword>
<keyword evidence="6 11" id="KW-0328">Glycosyltransferase</keyword>
<evidence type="ECO:0000256" key="3">
    <source>
        <dbReference type="ARBA" id="ARBA00020902"/>
    </source>
</evidence>
<dbReference type="PANTHER" id="PTHR30372:SF4">
    <property type="entry name" value="LIPID-A-DISACCHARIDE SYNTHASE, MITOCHONDRIAL-RELATED"/>
    <property type="match status" value="1"/>
</dbReference>
<dbReference type="PANTHER" id="PTHR30372">
    <property type="entry name" value="LIPID-A-DISACCHARIDE SYNTHASE"/>
    <property type="match status" value="1"/>
</dbReference>
<evidence type="ECO:0000256" key="7">
    <source>
        <dbReference type="ARBA" id="ARBA00022679"/>
    </source>
</evidence>
<keyword evidence="4" id="KW-0444">Lipid biosynthesis</keyword>
<dbReference type="RefSeq" id="WP_205457845.1">
    <property type="nucleotide sequence ID" value="NZ_JAFHKK010000002.1"/>
</dbReference>
<evidence type="ECO:0000256" key="2">
    <source>
        <dbReference type="ARBA" id="ARBA00012687"/>
    </source>
</evidence>
<evidence type="ECO:0000256" key="8">
    <source>
        <dbReference type="ARBA" id="ARBA00023098"/>
    </source>
</evidence>
<keyword evidence="8" id="KW-0443">Lipid metabolism</keyword>
<dbReference type="EC" id="2.4.1.182" evidence="2 10"/>
<evidence type="ECO:0000256" key="9">
    <source>
        <dbReference type="ARBA" id="ARBA00048975"/>
    </source>
</evidence>
<gene>
    <name evidence="11" type="ORF">JWV37_01300</name>
</gene>
<protein>
    <recommendedName>
        <fullName evidence="3 10">Lipid-A-disaccharide synthase</fullName>
        <ecNumber evidence="2 10">2.4.1.182</ecNumber>
    </recommendedName>
</protein>
<sequence length="342" mass="37208">MKLLVSALEPSANLHLKPVLEKLGHVQLEGIFDPAFGTPLLPSSAFSVMGFLDVVPKIAKAKRSIKALAHMSETADHVLLIDSPAFNLPLAKAIKERNPKAKITYYILPQVWAWKAKRVAKVEKYCDNLAAILPFETQWYAKATYVGHPLLDEISQVKKSLTCKGVIAFLPGSRPKEIARLMPLFKKVAAKLGQKALLVVPSFIAPENIPALYGDTSGFTVCFNTHEALYASDFAFICSGTATLEAALIGTPFVLAYKANALDYQIAKRFVKLPFVGLANVIFHFLNEPPLHQELLQGAVSEAALLEAYAATDGAAFFERAQGLRTMLGQGSASNVAKMIQV</sequence>
<comment type="function">
    <text evidence="1">Condensation of UDP-2,3-diacylglucosamine and 2,3-diacylglucosamine-1-phosphate to form lipid A disaccharide, a precursor of lipid A, a phosphorylated glycolipid that anchors the lipopolysaccharide to the outer membrane of the cell.</text>
</comment>
<organism evidence="11 12">
    <name type="scientific">Sulfurospirillum tamanense</name>
    <dbReference type="NCBI Taxonomy" id="2813362"/>
    <lineage>
        <taxon>Bacteria</taxon>
        <taxon>Pseudomonadati</taxon>
        <taxon>Campylobacterota</taxon>
        <taxon>Epsilonproteobacteria</taxon>
        <taxon>Campylobacterales</taxon>
        <taxon>Sulfurospirillaceae</taxon>
        <taxon>Sulfurospirillum</taxon>
    </lineage>
</organism>
<evidence type="ECO:0000256" key="1">
    <source>
        <dbReference type="ARBA" id="ARBA00002056"/>
    </source>
</evidence>
<comment type="caution">
    <text evidence="11">The sequence shown here is derived from an EMBL/GenBank/DDBJ whole genome shotgun (WGS) entry which is preliminary data.</text>
</comment>
<keyword evidence="12" id="KW-1185">Reference proteome</keyword>
<evidence type="ECO:0000256" key="5">
    <source>
        <dbReference type="ARBA" id="ARBA00022556"/>
    </source>
</evidence>
<keyword evidence="5" id="KW-0441">Lipid A biosynthesis</keyword>
<dbReference type="Pfam" id="PF02684">
    <property type="entry name" value="LpxB"/>
    <property type="match status" value="1"/>
</dbReference>
<evidence type="ECO:0000313" key="12">
    <source>
        <dbReference type="Proteomes" id="UP000703590"/>
    </source>
</evidence>
<accession>A0ABS2WPH6</accession>